<accession>A0A2H0UPT5</accession>
<dbReference type="Gene3D" id="3.30.70.980">
    <property type="match status" value="1"/>
</dbReference>
<dbReference type="FunFam" id="1.10.10.200:FF:000002">
    <property type="entry name" value="Probable transcriptional regulatory protein CLM62_37755"/>
    <property type="match status" value="1"/>
</dbReference>
<dbReference type="InterPro" id="IPR029072">
    <property type="entry name" value="YebC-like"/>
</dbReference>
<evidence type="ECO:0000313" key="7">
    <source>
        <dbReference type="Proteomes" id="UP000229615"/>
    </source>
</evidence>
<dbReference type="InterPro" id="IPR002876">
    <property type="entry name" value="Transcrip_reg_TACO1-like"/>
</dbReference>
<dbReference type="Gene3D" id="1.10.10.200">
    <property type="match status" value="1"/>
</dbReference>
<dbReference type="Pfam" id="PF01709">
    <property type="entry name" value="Transcrip_reg"/>
    <property type="match status" value="2"/>
</dbReference>
<dbReference type="Proteomes" id="UP000229615">
    <property type="component" value="Unassembled WGS sequence"/>
</dbReference>
<protein>
    <recommendedName>
        <fullName evidence="8">YebC/PmpR family DNA-binding transcriptional regulator</fullName>
    </recommendedName>
</protein>
<reference evidence="7" key="1">
    <citation type="submission" date="2017-09" db="EMBL/GenBank/DDBJ databases">
        <title>Depth-based differentiation of microbial function through sediment-hosted aquifers and enrichment of novel symbionts in the deep terrestrial subsurface.</title>
        <authorList>
            <person name="Probst A.J."/>
            <person name="Ladd B."/>
            <person name="Jarett J.K."/>
            <person name="Geller-Mcgrath D.E."/>
            <person name="Sieber C.M.K."/>
            <person name="Emerson J.B."/>
            <person name="Anantharaman K."/>
            <person name="Thomas B.C."/>
            <person name="Malmstrom R."/>
            <person name="Stieglmeier M."/>
            <person name="Klingl A."/>
            <person name="Woyke T."/>
            <person name="Ryan C.M."/>
            <person name="Banfield J.F."/>
        </authorList>
    </citation>
    <scope>NUCLEOTIDE SEQUENCE [LARGE SCALE GENOMIC DNA]</scope>
</reference>
<name>A0A2H0UPT5_9BACT</name>
<comment type="caution">
    <text evidence="6">The sequence shown here is derived from an EMBL/GenBank/DDBJ whole genome shotgun (WGS) entry which is preliminary data.</text>
</comment>
<feature type="domain" description="TACO1/YebC-like second and third" evidence="4">
    <location>
        <begin position="135"/>
        <end position="174"/>
    </location>
</feature>
<proteinExistence type="inferred from homology"/>
<keyword evidence="3" id="KW-0804">Transcription</keyword>
<evidence type="ECO:0008006" key="8">
    <source>
        <dbReference type="Google" id="ProtNLM"/>
    </source>
</evidence>
<evidence type="ECO:0000256" key="3">
    <source>
        <dbReference type="ARBA" id="ARBA00023163"/>
    </source>
</evidence>
<dbReference type="InterPro" id="IPR049083">
    <property type="entry name" value="TACO1_YebC_N"/>
</dbReference>
<organism evidence="6 7">
    <name type="scientific">Candidatus Harrisonbacteria bacterium CG10_big_fil_rev_8_21_14_0_10_44_23</name>
    <dbReference type="NCBI Taxonomy" id="1974585"/>
    <lineage>
        <taxon>Bacteria</taxon>
        <taxon>Candidatus Harrisoniibacteriota</taxon>
    </lineage>
</organism>
<dbReference type="PANTHER" id="PTHR12532">
    <property type="entry name" value="TRANSLATIONAL ACTIVATOR OF CYTOCHROME C OXIDASE 1"/>
    <property type="match status" value="1"/>
</dbReference>
<dbReference type="InterPro" id="IPR026564">
    <property type="entry name" value="Transcrip_reg_TACO1-like_dom3"/>
</dbReference>
<dbReference type="EMBL" id="PFBB01000027">
    <property type="protein sequence ID" value="PIR88394.1"/>
    <property type="molecule type" value="Genomic_DNA"/>
</dbReference>
<dbReference type="PANTHER" id="PTHR12532:SF0">
    <property type="entry name" value="TRANSLATIONAL ACTIVATOR OF CYTOCHROME C OXIDASE 1"/>
    <property type="match status" value="1"/>
</dbReference>
<feature type="domain" description="TACO1/YebC-like second and third" evidence="4">
    <location>
        <begin position="79"/>
        <end position="132"/>
    </location>
</feature>
<dbReference type="InterPro" id="IPR048300">
    <property type="entry name" value="TACO1_YebC-like_2nd/3rd_dom"/>
</dbReference>
<comment type="similarity">
    <text evidence="1">Belongs to the TACO1 family.</text>
</comment>
<dbReference type="GO" id="GO:0005737">
    <property type="term" value="C:cytoplasm"/>
    <property type="evidence" value="ECO:0007669"/>
    <property type="project" value="UniProtKB-ARBA"/>
</dbReference>
<dbReference type="InterPro" id="IPR017856">
    <property type="entry name" value="Integrase-like_N"/>
</dbReference>
<dbReference type="SUPFAM" id="SSF75625">
    <property type="entry name" value="YebC-like"/>
    <property type="match status" value="1"/>
</dbReference>
<evidence type="ECO:0000256" key="2">
    <source>
        <dbReference type="ARBA" id="ARBA00023015"/>
    </source>
</evidence>
<evidence type="ECO:0000259" key="5">
    <source>
        <dbReference type="Pfam" id="PF20772"/>
    </source>
</evidence>
<evidence type="ECO:0000256" key="1">
    <source>
        <dbReference type="ARBA" id="ARBA00008724"/>
    </source>
</evidence>
<keyword evidence="2" id="KW-0805">Transcription regulation</keyword>
<feature type="domain" description="TACO1/YebC-like N-terminal" evidence="5">
    <location>
        <begin position="5"/>
        <end position="73"/>
    </location>
</feature>
<dbReference type="Pfam" id="PF20772">
    <property type="entry name" value="TACO1_YebC_N"/>
    <property type="match status" value="1"/>
</dbReference>
<gene>
    <name evidence="6" type="ORF">COU09_02570</name>
</gene>
<dbReference type="AlphaFoldDB" id="A0A2H0UPT5"/>
<evidence type="ECO:0000313" key="6">
    <source>
        <dbReference type="EMBL" id="PIR88394.1"/>
    </source>
</evidence>
<evidence type="ECO:0000259" key="4">
    <source>
        <dbReference type="Pfam" id="PF01709"/>
    </source>
</evidence>
<sequence>MSGHNKWSKIKHKKAATDAKKSILFSKHIAAISVAAKENPKPEANTTLRAVIDRAKADNVPNINIENALKKAGEQKDLKDLIIEAYGPESAAILITAITDNSNRTIAEIKKLLSNLRAKFADPGSVLWAFDQNEDKTWRAKFPQPISKEGTKQIQKMISALEEHPDIQNIYTNI</sequence>